<keyword evidence="2" id="KW-1185">Reference proteome</keyword>
<dbReference type="HOGENOM" id="CLU_1934467_0_0_9"/>
<comment type="caution">
    <text evidence="1">The sequence shown here is derived from an EMBL/GenBank/DDBJ whole genome shotgun (WGS) entry which is preliminary data.</text>
</comment>
<organism evidence="1 2">
    <name type="scientific">Coprobacillus cateniformis</name>
    <dbReference type="NCBI Taxonomy" id="100884"/>
    <lineage>
        <taxon>Bacteria</taxon>
        <taxon>Bacillati</taxon>
        <taxon>Bacillota</taxon>
        <taxon>Erysipelotrichia</taxon>
        <taxon>Erysipelotrichales</taxon>
        <taxon>Coprobacillaceae</taxon>
        <taxon>Coprobacillus</taxon>
    </lineage>
</organism>
<evidence type="ECO:0000313" key="2">
    <source>
        <dbReference type="Proteomes" id="UP000003157"/>
    </source>
</evidence>
<dbReference type="AlphaFoldDB" id="E7G7W5"/>
<gene>
    <name evidence="1" type="ORF">HMPREF9488_00853</name>
</gene>
<protein>
    <submittedName>
        <fullName evidence="1">Uncharacterized protein</fullName>
    </submittedName>
</protein>
<proteinExistence type="predicted"/>
<reference evidence="1 2" key="1">
    <citation type="submission" date="2010-12" db="EMBL/GenBank/DDBJ databases">
        <title>The Genome Sequence of Coprobacillus sp. strain 29_1.</title>
        <authorList>
            <consortium name="The Broad Institute Genome Sequencing Platform"/>
            <person name="Earl A."/>
            <person name="Ward D."/>
            <person name="Feldgarden M."/>
            <person name="Gevers D."/>
            <person name="Daigneault M."/>
            <person name="Sibley C.D."/>
            <person name="White A."/>
            <person name="Strauss J."/>
            <person name="Allen-Vercoe E."/>
            <person name="Young S.K."/>
            <person name="Zeng Q."/>
            <person name="Gargeya S."/>
            <person name="Fitzgerald M."/>
            <person name="Haas B."/>
            <person name="Abouelleil A."/>
            <person name="Alvarado L."/>
            <person name="Arachchi H.M."/>
            <person name="Berlin A."/>
            <person name="Brown A."/>
            <person name="Chapman S.B."/>
            <person name="Chen Z."/>
            <person name="Dunbar C."/>
            <person name="Freedman E."/>
            <person name="Gearin G."/>
            <person name="Gellesch M."/>
            <person name="Goldberg J."/>
            <person name="Griggs A."/>
            <person name="Gujja S."/>
            <person name="Heilman E."/>
            <person name="Heiman D."/>
            <person name="Howarth C."/>
            <person name="Larson L."/>
            <person name="Lui A."/>
            <person name="MacDonald P.J.P."/>
            <person name="Mehta T."/>
            <person name="Montmayeur A."/>
            <person name="Murphy C."/>
            <person name="Neiman D."/>
            <person name="Pearson M."/>
            <person name="Priest M."/>
            <person name="Roberts A."/>
            <person name="Saif S."/>
            <person name="Shea T."/>
            <person name="Shenoy N."/>
            <person name="Sisk P."/>
            <person name="Stolte C."/>
            <person name="Sykes S."/>
            <person name="White J."/>
            <person name="Yandava C."/>
            <person name="Nusbaum C."/>
            <person name="Birren B."/>
        </authorList>
    </citation>
    <scope>NUCLEOTIDE SEQUENCE [LARGE SCALE GENOMIC DNA]</scope>
    <source>
        <strain evidence="1 2">29_1</strain>
    </source>
</reference>
<accession>E7G7W5</accession>
<name>E7G7W5_9FIRM</name>
<dbReference type="EMBL" id="ADKX01000012">
    <property type="protein sequence ID" value="EFW05886.1"/>
    <property type="molecule type" value="Genomic_DNA"/>
</dbReference>
<sequence length="130" mass="15282">MTKNVPVTGTKKKKLNYMEKRKNMKDNKTSQKYINIKRIDKNEKNCSILEGTIQKIINNKSFALKERQYLITIINQKISKKFINHLDIIGAQYLIVSCENQLNIITNKISEKKYMSVDEMIIIIHDYISN</sequence>
<evidence type="ECO:0000313" key="1">
    <source>
        <dbReference type="EMBL" id="EFW05886.1"/>
    </source>
</evidence>
<dbReference type="Proteomes" id="UP000003157">
    <property type="component" value="Unassembled WGS sequence"/>
</dbReference>
<dbReference type="STRING" id="100884.GCA_000269565_00848"/>